<gene>
    <name evidence="5" type="ORF">FH972_009238</name>
</gene>
<dbReference type="InterPro" id="IPR044839">
    <property type="entry name" value="NDR1-like"/>
</dbReference>
<evidence type="ECO:0000256" key="2">
    <source>
        <dbReference type="ARBA" id="ARBA00023136"/>
    </source>
</evidence>
<evidence type="ECO:0000313" key="5">
    <source>
        <dbReference type="EMBL" id="KAE8023560.1"/>
    </source>
</evidence>
<protein>
    <recommendedName>
        <fullName evidence="7">Late embryogenesis abundant protein LEA-2 subgroup domain-containing protein</fullName>
    </recommendedName>
</protein>
<dbReference type="GO" id="GO:0098542">
    <property type="term" value="P:defense response to other organism"/>
    <property type="evidence" value="ECO:0007669"/>
    <property type="project" value="InterPro"/>
</dbReference>
<sequence>MYQQRETNPYQPETNPHFLGPLQPERRQGLHPQPTGPPVQQPRHGSNPYQPETNSHFFIPLQPEPRQDHHPQPTSPPVQQPRHGANPYQPETNPHFFIPLQPEPRQDDHSQPTIPLVQQPRRQRQREQRAKPVPVPLHKSDQLVPPHKLEQLHQDQRQPTHQRVRGPQSQSLDGQEPQDLQHHGNRQPHGLLRPRNQPTKNAFTWFLAIFCAIFWVVIIVGGIIVLIVYLVYRPRSPQFDISSATLNAAYLDMGYLLNADVTLLVNFSNPSKRVSVDFSSMSINLNYGSTLISTQYIEPFSAARGESRFANVHMVSSQVRLPLGESRRLQKQMENNGIRFEVRSFLRTRSNFGSLLRYSYWLHGQCTILVTGPPDGVMTRKACKTKH</sequence>
<feature type="compositionally biased region" description="Basic and acidic residues" evidence="3">
    <location>
        <begin position="147"/>
        <end position="158"/>
    </location>
</feature>
<feature type="transmembrane region" description="Helical" evidence="4">
    <location>
        <begin position="203"/>
        <end position="232"/>
    </location>
</feature>
<organism evidence="5 6">
    <name type="scientific">Carpinus fangiana</name>
    <dbReference type="NCBI Taxonomy" id="176857"/>
    <lineage>
        <taxon>Eukaryota</taxon>
        <taxon>Viridiplantae</taxon>
        <taxon>Streptophyta</taxon>
        <taxon>Embryophyta</taxon>
        <taxon>Tracheophyta</taxon>
        <taxon>Spermatophyta</taxon>
        <taxon>Magnoliopsida</taxon>
        <taxon>eudicotyledons</taxon>
        <taxon>Gunneridae</taxon>
        <taxon>Pentapetalae</taxon>
        <taxon>rosids</taxon>
        <taxon>fabids</taxon>
        <taxon>Fagales</taxon>
        <taxon>Betulaceae</taxon>
        <taxon>Carpinus</taxon>
    </lineage>
</organism>
<name>A0A5N6R2V6_9ROSI</name>
<dbReference type="EMBL" id="CM017323">
    <property type="protein sequence ID" value="KAE8023560.1"/>
    <property type="molecule type" value="Genomic_DNA"/>
</dbReference>
<accession>A0A5N6R2V6</accession>
<keyword evidence="2 4" id="KW-0472">Membrane</keyword>
<comment type="subcellular location">
    <subcellularLocation>
        <location evidence="1">Membrane</location>
    </subcellularLocation>
</comment>
<dbReference type="PANTHER" id="PTHR31234">
    <property type="entry name" value="LATE EMBRYOGENESIS ABUNDANT (LEA) HYDROXYPROLINE-RICH GLYCOPROTEIN FAMILY"/>
    <property type="match status" value="1"/>
</dbReference>
<evidence type="ECO:0000256" key="4">
    <source>
        <dbReference type="SAM" id="Phobius"/>
    </source>
</evidence>
<evidence type="ECO:0000313" key="6">
    <source>
        <dbReference type="Proteomes" id="UP000327013"/>
    </source>
</evidence>
<dbReference type="PANTHER" id="PTHR31234:SF42">
    <property type="entry name" value="LATE EMBRYOGENESIS ABUNDANT (LEA) HYDROXYPROLINE-RICH GLYCOPROTEIN FAMILY"/>
    <property type="match status" value="1"/>
</dbReference>
<evidence type="ECO:0008006" key="7">
    <source>
        <dbReference type="Google" id="ProtNLM"/>
    </source>
</evidence>
<dbReference type="AlphaFoldDB" id="A0A5N6R2V6"/>
<keyword evidence="6" id="KW-1185">Reference proteome</keyword>
<feature type="compositionally biased region" description="Polar residues" evidence="3">
    <location>
        <begin position="159"/>
        <end position="173"/>
    </location>
</feature>
<keyword evidence="4" id="KW-0812">Transmembrane</keyword>
<reference evidence="5 6" key="1">
    <citation type="submission" date="2019-06" db="EMBL/GenBank/DDBJ databases">
        <title>A chromosomal-level reference genome of Carpinus fangiana (Coryloideae, Betulaceae).</title>
        <authorList>
            <person name="Yang X."/>
            <person name="Wang Z."/>
            <person name="Zhang L."/>
            <person name="Hao G."/>
            <person name="Liu J."/>
            <person name="Yang Y."/>
        </authorList>
    </citation>
    <scope>NUCLEOTIDE SEQUENCE [LARGE SCALE GENOMIC DNA]</scope>
    <source>
        <strain evidence="5">Cfa_2016G</strain>
        <tissue evidence="5">Leaf</tissue>
    </source>
</reference>
<dbReference type="GO" id="GO:0005886">
    <property type="term" value="C:plasma membrane"/>
    <property type="evidence" value="ECO:0007669"/>
    <property type="project" value="TreeGrafter"/>
</dbReference>
<evidence type="ECO:0000256" key="1">
    <source>
        <dbReference type="ARBA" id="ARBA00004370"/>
    </source>
</evidence>
<evidence type="ECO:0000256" key="3">
    <source>
        <dbReference type="SAM" id="MobiDB-lite"/>
    </source>
</evidence>
<feature type="compositionally biased region" description="Polar residues" evidence="3">
    <location>
        <begin position="1"/>
        <end position="14"/>
    </location>
</feature>
<dbReference type="Proteomes" id="UP000327013">
    <property type="component" value="Chromosome 3"/>
</dbReference>
<keyword evidence="4" id="KW-1133">Transmembrane helix</keyword>
<proteinExistence type="predicted"/>
<dbReference type="OrthoDB" id="1924574at2759"/>
<feature type="compositionally biased region" description="Polar residues" evidence="3">
    <location>
        <begin position="43"/>
        <end position="56"/>
    </location>
</feature>
<feature type="region of interest" description="Disordered" evidence="3">
    <location>
        <begin position="1"/>
        <end position="194"/>
    </location>
</feature>